<evidence type="ECO:0000313" key="3">
    <source>
        <dbReference type="Proteomes" id="UP000784294"/>
    </source>
</evidence>
<reference evidence="2" key="1">
    <citation type="submission" date="2018-11" db="EMBL/GenBank/DDBJ databases">
        <authorList>
            <consortium name="Pathogen Informatics"/>
        </authorList>
    </citation>
    <scope>NUCLEOTIDE SEQUENCE</scope>
</reference>
<dbReference type="Proteomes" id="UP000784294">
    <property type="component" value="Unassembled WGS sequence"/>
</dbReference>
<comment type="caution">
    <text evidence="2">The sequence shown here is derived from an EMBL/GenBank/DDBJ whole genome shotgun (WGS) entry which is preliminary data.</text>
</comment>
<proteinExistence type="predicted"/>
<keyword evidence="1" id="KW-0812">Transmembrane</keyword>
<evidence type="ECO:0000313" key="2">
    <source>
        <dbReference type="EMBL" id="VEL16447.1"/>
    </source>
</evidence>
<dbReference type="AlphaFoldDB" id="A0A3S5AB96"/>
<keyword evidence="3" id="KW-1185">Reference proteome</keyword>
<name>A0A3S5AB96_9PLAT</name>
<keyword evidence="1" id="KW-0472">Membrane</keyword>
<evidence type="ECO:0000256" key="1">
    <source>
        <dbReference type="SAM" id="Phobius"/>
    </source>
</evidence>
<protein>
    <submittedName>
        <fullName evidence="2">Uncharacterized protein</fullName>
    </submittedName>
</protein>
<sequence>MISSTKSLLSTYNQENSEAANRQDQQLAASAATQLVMHTKAELTDEIAVGLNFTQLMDKNKSFISTIMALHIYLANGCLVISLLSVMVTDKELGHRAYLSLMGMTRLAYLSANFIACQCKCHFGTLETVLF</sequence>
<accession>A0A3S5AB96</accession>
<organism evidence="2 3">
    <name type="scientific">Protopolystoma xenopodis</name>
    <dbReference type="NCBI Taxonomy" id="117903"/>
    <lineage>
        <taxon>Eukaryota</taxon>
        <taxon>Metazoa</taxon>
        <taxon>Spiralia</taxon>
        <taxon>Lophotrochozoa</taxon>
        <taxon>Platyhelminthes</taxon>
        <taxon>Monogenea</taxon>
        <taxon>Polyopisthocotylea</taxon>
        <taxon>Polystomatidea</taxon>
        <taxon>Polystomatidae</taxon>
        <taxon>Protopolystoma</taxon>
    </lineage>
</organism>
<dbReference type="EMBL" id="CAAALY010028489">
    <property type="protein sequence ID" value="VEL16447.1"/>
    <property type="molecule type" value="Genomic_DNA"/>
</dbReference>
<feature type="transmembrane region" description="Helical" evidence="1">
    <location>
        <begin position="63"/>
        <end position="86"/>
    </location>
</feature>
<gene>
    <name evidence="2" type="ORF">PXEA_LOCUS9887</name>
</gene>
<keyword evidence="1" id="KW-1133">Transmembrane helix</keyword>